<dbReference type="InterPro" id="IPR026523">
    <property type="entry name" value="PNMA"/>
</dbReference>
<evidence type="ECO:0000313" key="3">
    <source>
        <dbReference type="RefSeq" id="XP_030628080.1"/>
    </source>
</evidence>
<dbReference type="PANTHER" id="PTHR23095:SF51">
    <property type="entry name" value="PARANEOPLASTIC ANTIGEN MA1 HOMOLOG-RELATED"/>
    <property type="match status" value="1"/>
</dbReference>
<dbReference type="Pfam" id="PF14893">
    <property type="entry name" value="PNMA"/>
    <property type="match status" value="1"/>
</dbReference>
<sequence>MAQLPYWCKGEGIDPEHAILVKDVPVDTELHFIESTLESIKALTMLEKVNGKSIPLDVLPEGAEEPWRIVGPLAEEHQMPAQDGRRGDHVADAASPLQACSPEAIIRAEQLVNWVEQARFMVEECDRSDREKGMRILVSLKGPALEIIQAVRFNNPEATPREYADVIENTFGTLETEEELYFTFRLLSQHPGERLSEFLRRMERVLSKVVQKGGLPPTLADRARLGQLIKGATGSDMMVLNLGICLSTKQEEETMVERVYIYC</sequence>
<dbReference type="InterPro" id="IPR048270">
    <property type="entry name" value="PNMA_C"/>
</dbReference>
<accession>A0A6J2V544</accession>
<keyword evidence="2" id="KW-1185">Reference proteome</keyword>
<reference evidence="3" key="1">
    <citation type="submission" date="2025-08" db="UniProtKB">
        <authorList>
            <consortium name="RefSeq"/>
        </authorList>
    </citation>
    <scope>IDENTIFICATION</scope>
</reference>
<dbReference type="OrthoDB" id="115435at2759"/>
<proteinExistence type="predicted"/>
<gene>
    <name evidence="3" type="primary">LOC115810295</name>
</gene>
<organism evidence="2 3">
    <name type="scientific">Chanos chanos</name>
    <name type="common">Milkfish</name>
    <name type="synonym">Mugil chanos</name>
    <dbReference type="NCBI Taxonomy" id="29144"/>
    <lineage>
        <taxon>Eukaryota</taxon>
        <taxon>Metazoa</taxon>
        <taxon>Chordata</taxon>
        <taxon>Craniata</taxon>
        <taxon>Vertebrata</taxon>
        <taxon>Euteleostomi</taxon>
        <taxon>Actinopterygii</taxon>
        <taxon>Neopterygii</taxon>
        <taxon>Teleostei</taxon>
        <taxon>Ostariophysi</taxon>
        <taxon>Gonorynchiformes</taxon>
        <taxon>Chanidae</taxon>
        <taxon>Chanos</taxon>
    </lineage>
</organism>
<evidence type="ECO:0000259" key="1">
    <source>
        <dbReference type="Pfam" id="PF14893"/>
    </source>
</evidence>
<feature type="domain" description="Paraneoplastic antigen Ma-like C-terminal" evidence="1">
    <location>
        <begin position="108"/>
        <end position="244"/>
    </location>
</feature>
<evidence type="ECO:0000313" key="2">
    <source>
        <dbReference type="Proteomes" id="UP000504632"/>
    </source>
</evidence>
<dbReference type="AlphaFoldDB" id="A0A6J2V544"/>
<protein>
    <submittedName>
        <fullName evidence="3">Paraneoplastic antigen Ma1 homolog</fullName>
    </submittedName>
</protein>
<name>A0A6J2V544_CHACN</name>
<dbReference type="RefSeq" id="XP_030628080.1">
    <property type="nucleotide sequence ID" value="XM_030772220.1"/>
</dbReference>
<dbReference type="PANTHER" id="PTHR23095">
    <property type="entry name" value="PARANEOPLASTIC ANTIGEN"/>
    <property type="match status" value="1"/>
</dbReference>
<dbReference type="GeneID" id="115810295"/>
<dbReference type="InParanoid" id="A0A6J2V544"/>
<dbReference type="Proteomes" id="UP000504632">
    <property type="component" value="Chromosome 4"/>
</dbReference>